<dbReference type="SUPFAM" id="SSF47336">
    <property type="entry name" value="ACP-like"/>
    <property type="match status" value="1"/>
</dbReference>
<dbReference type="PROSITE" id="PS50075">
    <property type="entry name" value="CARRIER"/>
    <property type="match status" value="1"/>
</dbReference>
<organism evidence="2">
    <name type="scientific">hydrothermal vent metagenome</name>
    <dbReference type="NCBI Taxonomy" id="652676"/>
    <lineage>
        <taxon>unclassified sequences</taxon>
        <taxon>metagenomes</taxon>
        <taxon>ecological metagenomes</taxon>
    </lineage>
</organism>
<protein>
    <submittedName>
        <fullName evidence="2">Acyl carrier protein</fullName>
    </submittedName>
</protein>
<gene>
    <name evidence="2" type="ORF">MNBD_NITROSPIRAE03-1253</name>
</gene>
<dbReference type="AlphaFoldDB" id="A0A3B1CPT5"/>
<proteinExistence type="predicted"/>
<dbReference type="Gene3D" id="1.10.1200.10">
    <property type="entry name" value="ACP-like"/>
    <property type="match status" value="1"/>
</dbReference>
<feature type="domain" description="Carrier" evidence="1">
    <location>
        <begin position="1"/>
        <end position="80"/>
    </location>
</feature>
<reference evidence="2" key="1">
    <citation type="submission" date="2018-06" db="EMBL/GenBank/DDBJ databases">
        <authorList>
            <person name="Zhirakovskaya E."/>
        </authorList>
    </citation>
    <scope>NUCLEOTIDE SEQUENCE</scope>
</reference>
<name>A0A3B1CPT5_9ZZZZ</name>
<evidence type="ECO:0000259" key="1">
    <source>
        <dbReference type="PROSITE" id="PS50075"/>
    </source>
</evidence>
<sequence length="83" mass="9557">MEAIDQELRRFVVDNFLFGQKNGFMDDDSFLENGIIDSTGVLELVAFLEDKYHIGIEDEDLVPENLDSIINLVRFVKTKMSRS</sequence>
<dbReference type="InterPro" id="IPR036736">
    <property type="entry name" value="ACP-like_sf"/>
</dbReference>
<accession>A0A3B1CPT5</accession>
<evidence type="ECO:0000313" key="2">
    <source>
        <dbReference type="EMBL" id="VAX32129.1"/>
    </source>
</evidence>
<dbReference type="EMBL" id="UOGI01000129">
    <property type="protein sequence ID" value="VAX32129.1"/>
    <property type="molecule type" value="Genomic_DNA"/>
</dbReference>
<dbReference type="InterPro" id="IPR009081">
    <property type="entry name" value="PP-bd_ACP"/>
</dbReference>